<dbReference type="Pfam" id="PF06423">
    <property type="entry name" value="GWT1"/>
    <property type="match status" value="2"/>
</dbReference>
<keyword evidence="7 8" id="KW-0472">Membrane</keyword>
<dbReference type="UniPathway" id="UPA00196"/>
<dbReference type="OMA" id="GLYVMQP"/>
<dbReference type="EC" id="2.3.-.-" evidence="8"/>
<feature type="region of interest" description="Disordered" evidence="9">
    <location>
        <begin position="91"/>
        <end position="125"/>
    </location>
</feature>
<dbReference type="HOGENOM" id="CLU_020802_1_0_1"/>
<dbReference type="GO" id="GO:0072659">
    <property type="term" value="P:protein localization to plasma membrane"/>
    <property type="evidence" value="ECO:0007669"/>
    <property type="project" value="TreeGrafter"/>
</dbReference>
<dbReference type="PANTHER" id="PTHR20661:SF0">
    <property type="entry name" value="PHOSPHATIDYLINOSITOL-GLYCAN BIOSYNTHESIS CLASS W PROTEIN"/>
    <property type="match status" value="1"/>
</dbReference>
<evidence type="ECO:0000256" key="8">
    <source>
        <dbReference type="RuleBase" id="RU280819"/>
    </source>
</evidence>
<evidence type="ECO:0000256" key="3">
    <source>
        <dbReference type="ARBA" id="ARBA00007559"/>
    </source>
</evidence>
<comment type="subcellular location">
    <subcellularLocation>
        <location evidence="8">Endoplasmic reticulum membrane</location>
        <topology evidence="8">Multi-pass membrane protein</topology>
    </subcellularLocation>
    <subcellularLocation>
        <location evidence="1">Membrane</location>
        <topology evidence="1">Multi-pass membrane protein</topology>
    </subcellularLocation>
</comment>
<dbReference type="OrthoDB" id="15270at2759"/>
<keyword evidence="4 8" id="KW-0337">GPI-anchor biosynthesis</keyword>
<keyword evidence="8" id="KW-0012">Acyltransferase</keyword>
<organism evidence="10 11">
    <name type="scientific">Cryptococcus deuterogattii (strain R265)</name>
    <name type="common">Cryptococcus gattii VGII (strain R265)</name>
    <dbReference type="NCBI Taxonomy" id="294750"/>
    <lineage>
        <taxon>Eukaryota</taxon>
        <taxon>Fungi</taxon>
        <taxon>Dikarya</taxon>
        <taxon>Basidiomycota</taxon>
        <taxon>Agaricomycotina</taxon>
        <taxon>Tremellomycetes</taxon>
        <taxon>Tremellales</taxon>
        <taxon>Cryptococcaceae</taxon>
        <taxon>Cryptococcus</taxon>
        <taxon>Cryptococcus gattii species complex</taxon>
    </lineage>
</organism>
<evidence type="ECO:0000256" key="9">
    <source>
        <dbReference type="SAM" id="MobiDB-lite"/>
    </source>
</evidence>
<feature type="region of interest" description="Disordered" evidence="9">
    <location>
        <begin position="145"/>
        <end position="171"/>
    </location>
</feature>
<dbReference type="PANTHER" id="PTHR20661">
    <property type="entry name" value="PHOSPHATIDYLINOSITOL-GLYCAN BIOSYNTHESIS CLASS W PROTEIN"/>
    <property type="match status" value="1"/>
</dbReference>
<reference evidence="10 11" key="2">
    <citation type="journal article" date="2018" name="Proc. Natl. Acad. Sci.">
        <title>RNAi is a critical determinant of centromere evolution in closely related fungi.</title>
        <authorList>
            <person name="Yadav V."/>
            <person name="Sun S."/>
            <person name="Billmyre R.B."/>
            <person name="Thimmappa B.C."/>
            <person name="Shea T."/>
            <person name="Lintner R."/>
            <person name="Bakkeren G."/>
            <person name="Cuomo C.A."/>
            <person name="Heitman J."/>
            <person name="Sanyal K."/>
        </authorList>
    </citation>
    <scope>NUCLEOTIDE SEQUENCE [LARGE SCALE GENOMIC DNA]</scope>
    <source>
        <strain evidence="10 11">R265</strain>
    </source>
</reference>
<reference evidence="10 11" key="1">
    <citation type="journal article" date="2011" name="MBio">
        <title>Genome variation in Cryptococcus gattii, an emerging pathogen of immunocompetent hosts.</title>
        <authorList>
            <person name="D'Souza C.A."/>
            <person name="Kronstad J.W."/>
            <person name="Taylor G."/>
            <person name="Warren R."/>
            <person name="Yuen M."/>
            <person name="Hu G."/>
            <person name="Jung W.H."/>
            <person name="Sham A."/>
            <person name="Kidd S.E."/>
            <person name="Tangen K."/>
            <person name="Lee N."/>
            <person name="Zeilmaker T."/>
            <person name="Sawkins J."/>
            <person name="McVicker G."/>
            <person name="Shah S."/>
            <person name="Gnerre S."/>
            <person name="Griggs A."/>
            <person name="Zeng Q."/>
            <person name="Bartlett K."/>
            <person name="Li W."/>
            <person name="Wang X."/>
            <person name="Heitman J."/>
            <person name="Stajich J.E."/>
            <person name="Fraser J.A."/>
            <person name="Meyer W."/>
            <person name="Carter D."/>
            <person name="Schein J."/>
            <person name="Krzywinski M."/>
            <person name="Kwon-Chung K.J."/>
            <person name="Varma A."/>
            <person name="Wang J."/>
            <person name="Brunham R."/>
            <person name="Fyfe M."/>
            <person name="Ouellette B.F."/>
            <person name="Siddiqui A."/>
            <person name="Marra M."/>
            <person name="Jones S."/>
            <person name="Holt R."/>
            <person name="Birren B.W."/>
            <person name="Galagan J.E."/>
            <person name="Cuomo C.A."/>
        </authorList>
    </citation>
    <scope>NUCLEOTIDE SEQUENCE [LARGE SCALE GENOMIC DNA]</scope>
    <source>
        <strain evidence="10 11">R265</strain>
    </source>
</reference>
<feature type="transmembrane region" description="Helical" evidence="8">
    <location>
        <begin position="498"/>
        <end position="516"/>
    </location>
</feature>
<feature type="transmembrane region" description="Helical" evidence="8">
    <location>
        <begin position="371"/>
        <end position="392"/>
    </location>
</feature>
<dbReference type="VEuPathDB" id="FungiDB:CNBG_2857"/>
<dbReference type="GO" id="GO:0032216">
    <property type="term" value="F:glucosaminyl-phosphatidylinositol O-acyltransferase activity"/>
    <property type="evidence" value="ECO:0007669"/>
    <property type="project" value="TreeGrafter"/>
</dbReference>
<comment type="caution">
    <text evidence="8">Lacks conserved residue(s) required for the propagation of feature annotation.</text>
</comment>
<sequence>MGDYKSAKEAFVSDNPGATIWSINAVSLVALGTYALWIALSPYIRHGLLNNYLLCVLPILFGVTIFSTSPLIFTSFLSIISSAFIAKSQKRSNFPRSPEKPKGQWLDESDSDEEPAEPASTAGSAAVSPIKLLPSQVVFASESLLSPDPTASPMSPSSSSGSGHEDPLGIMGVNRRRSPLERVSLNVPSHFDNKIRVSPVPSLQLKKPRATKAQGVEEKGRLPFLTVYRAHMMLMTVICILGVDFDVFPRWQGKCEDFGTSLMDVGVGSFVFSLGLISTKSLSPPPPPPTPSSPALNSHLIPLTPSPLTSILMSLRKSIPILVLGFIRLIMVKGSDYPEHVTEYGVHWNFFFTLALVPVLAVGVRPLTRWFRWSVLGVAISLLHQLCLAYYLQPIVSSSDRSGIFLANKEGFSSLPGYLSIFLIGLSIGDHVLRLSLPPRRQRVVSETVEEHEQSHFERKKLDLIMELIGYSLGWWTLLGGWIWAGGKVSRRLANTPYVFWVAAYNTTFLLGYLLLTHIIASPTSSQTSPSSSILVPPLLDAMNKNGLMVFLAANLLTGLANVSMETMYASAWLSMGVLMLYSLGVSWVAWVLKGRRIKI</sequence>
<dbReference type="RefSeq" id="XP_062882861.1">
    <property type="nucleotide sequence ID" value="XM_063026906.1"/>
</dbReference>
<feature type="transmembrane region" description="Helical" evidence="8">
    <location>
        <begin position="468"/>
        <end position="486"/>
    </location>
</feature>
<dbReference type="GeneID" id="88179180"/>
<comment type="function">
    <text evidence="8">A acetyltransferase, which acetylates the inositol ring of phosphatidylinositol during biosynthesis of GPI-anchor.</text>
</comment>
<feature type="transmembrane region" description="Helical" evidence="8">
    <location>
        <begin position="571"/>
        <end position="593"/>
    </location>
</feature>
<evidence type="ECO:0000256" key="2">
    <source>
        <dbReference type="ARBA" id="ARBA00004687"/>
    </source>
</evidence>
<feature type="compositionally biased region" description="Acidic residues" evidence="9">
    <location>
        <begin position="107"/>
        <end position="116"/>
    </location>
</feature>
<dbReference type="GO" id="GO:0006506">
    <property type="term" value="P:GPI anchor biosynthetic process"/>
    <property type="evidence" value="ECO:0007669"/>
    <property type="project" value="UniProtKB-UniPathway"/>
</dbReference>
<evidence type="ECO:0000256" key="5">
    <source>
        <dbReference type="ARBA" id="ARBA00022692"/>
    </source>
</evidence>
<proteinExistence type="inferred from homology"/>
<dbReference type="InterPro" id="IPR009447">
    <property type="entry name" value="PIGW/GWT1"/>
</dbReference>
<feature type="compositionally biased region" description="Low complexity" evidence="9">
    <location>
        <begin position="146"/>
        <end position="162"/>
    </location>
</feature>
<evidence type="ECO:0000256" key="1">
    <source>
        <dbReference type="ARBA" id="ARBA00004141"/>
    </source>
</evidence>
<protein>
    <recommendedName>
        <fullName evidence="8">GPI-anchored wall transfer protein</fullName>
        <ecNumber evidence="8">2.3.-.-</ecNumber>
    </recommendedName>
</protein>
<dbReference type="GO" id="GO:0005789">
    <property type="term" value="C:endoplasmic reticulum membrane"/>
    <property type="evidence" value="ECO:0007669"/>
    <property type="project" value="UniProtKB-SubCell"/>
</dbReference>
<evidence type="ECO:0000256" key="4">
    <source>
        <dbReference type="ARBA" id="ARBA00022502"/>
    </source>
</evidence>
<keyword evidence="11" id="KW-1185">Reference proteome</keyword>
<dbReference type="STRING" id="294750.A0A095CBR3"/>
<evidence type="ECO:0000313" key="11">
    <source>
        <dbReference type="Proteomes" id="UP000029445"/>
    </source>
</evidence>
<keyword evidence="6 8" id="KW-1133">Transmembrane helix</keyword>
<keyword evidence="8" id="KW-0256">Endoplasmic reticulum</keyword>
<dbReference type="AlphaFoldDB" id="A0A095CBR3"/>
<evidence type="ECO:0000313" key="10">
    <source>
        <dbReference type="EMBL" id="KGB77019.1"/>
    </source>
</evidence>
<accession>A0A095CBR3</accession>
<feature type="transmembrane region" description="Helical" evidence="8">
    <location>
        <begin position="20"/>
        <end position="40"/>
    </location>
</feature>
<gene>
    <name evidence="10" type="ORF">CNBG_2857</name>
</gene>
<dbReference type="Proteomes" id="UP000029445">
    <property type="component" value="Chromosome 8"/>
</dbReference>
<dbReference type="EMBL" id="CP025766">
    <property type="protein sequence ID" value="KGB77019.1"/>
    <property type="molecule type" value="Genomic_DNA"/>
</dbReference>
<keyword evidence="5 8" id="KW-0812">Transmembrane</keyword>
<evidence type="ECO:0000256" key="7">
    <source>
        <dbReference type="ARBA" id="ARBA00023136"/>
    </source>
</evidence>
<keyword evidence="8" id="KW-0808">Transferase</keyword>
<feature type="transmembrane region" description="Helical" evidence="8">
    <location>
        <begin position="346"/>
        <end position="364"/>
    </location>
</feature>
<comment type="pathway">
    <text evidence="2 8">Glycolipid biosynthesis; glycosylphosphatidylinositol-anchor biosynthesis.</text>
</comment>
<dbReference type="KEGG" id="cdeu:CNBG_2857"/>
<feature type="transmembrane region" description="Helical" evidence="8">
    <location>
        <begin position="47"/>
        <end position="65"/>
    </location>
</feature>
<evidence type="ECO:0000256" key="6">
    <source>
        <dbReference type="ARBA" id="ARBA00022989"/>
    </source>
</evidence>
<name>A0A095CBR3_CRYD2</name>
<comment type="similarity">
    <text evidence="3 8">Belongs to the PIGW family.</text>
</comment>